<keyword evidence="2" id="KW-0285">Flavoprotein</keyword>
<gene>
    <name evidence="6" type="ORF">CLV44_11222</name>
</gene>
<sequence>MLFSSDRMSPAEIYHTLTQVIIPRPIAWVLSPNDADFSSLNLAPFSFFNAVCNDPPILMLSMGQKSDGTLKDSCRNLLERKRCVIHVGAEDQAQAVSDTARELPFGESELALAGYELVDFADTGMKRIQGVPIAMACRLYQHMEVGNKPQNLLLVEVEQVWVDDRACYTDAKGRVRVDAELVRPLARLGGSEYASFGEVFRIERR</sequence>
<dbReference type="Proteomes" id="UP000242133">
    <property type="component" value="Unassembled WGS sequence"/>
</dbReference>
<dbReference type="PANTHER" id="PTHR33798:SF5">
    <property type="entry name" value="FLAVIN REDUCTASE LIKE DOMAIN-CONTAINING PROTEIN"/>
    <property type="match status" value="1"/>
</dbReference>
<evidence type="ECO:0000256" key="1">
    <source>
        <dbReference type="ARBA" id="ARBA00001917"/>
    </source>
</evidence>
<reference evidence="6 7" key="1">
    <citation type="submission" date="2018-03" db="EMBL/GenBank/DDBJ databases">
        <title>Genomic Encyclopedia of Archaeal and Bacterial Type Strains, Phase II (KMG-II): from individual species to whole genera.</title>
        <authorList>
            <person name="Goeker M."/>
        </authorList>
    </citation>
    <scope>NUCLEOTIDE SEQUENCE [LARGE SCALE GENOMIC DNA]</scope>
    <source>
        <strain evidence="6 7">DSM 17586</strain>
    </source>
</reference>
<evidence type="ECO:0000259" key="5">
    <source>
        <dbReference type="SMART" id="SM00903"/>
    </source>
</evidence>
<accession>A0A2P8EV78</accession>
<dbReference type="GO" id="GO:0016646">
    <property type="term" value="F:oxidoreductase activity, acting on the CH-NH group of donors, NAD or NADP as acceptor"/>
    <property type="evidence" value="ECO:0007669"/>
    <property type="project" value="UniProtKB-ARBA"/>
</dbReference>
<dbReference type="OrthoDB" id="9794638at2"/>
<dbReference type="SUPFAM" id="SSF50475">
    <property type="entry name" value="FMN-binding split barrel"/>
    <property type="match status" value="1"/>
</dbReference>
<dbReference type="InterPro" id="IPR012349">
    <property type="entry name" value="Split_barrel_FMN-bd"/>
</dbReference>
<dbReference type="GO" id="GO:0010181">
    <property type="term" value="F:FMN binding"/>
    <property type="evidence" value="ECO:0007669"/>
    <property type="project" value="InterPro"/>
</dbReference>
<protein>
    <submittedName>
        <fullName evidence="6">Flavin reductase (DIM6/NTAB) family NADH-FMN oxidoreductase RutF</fullName>
    </submittedName>
</protein>
<comment type="similarity">
    <text evidence="4">Belongs to the flavoredoxin family.</text>
</comment>
<dbReference type="SMART" id="SM00903">
    <property type="entry name" value="Flavin_Reduct"/>
    <property type="match status" value="1"/>
</dbReference>
<dbReference type="PANTHER" id="PTHR33798">
    <property type="entry name" value="FLAVOPROTEIN OXYGENASE"/>
    <property type="match status" value="1"/>
</dbReference>
<evidence type="ECO:0000256" key="4">
    <source>
        <dbReference type="ARBA" id="ARBA00038054"/>
    </source>
</evidence>
<evidence type="ECO:0000313" key="7">
    <source>
        <dbReference type="Proteomes" id="UP000242133"/>
    </source>
</evidence>
<dbReference type="Gene3D" id="2.30.110.10">
    <property type="entry name" value="Electron Transport, Fmn-binding Protein, Chain A"/>
    <property type="match status" value="1"/>
</dbReference>
<dbReference type="EMBL" id="PYGI01000012">
    <property type="protein sequence ID" value="PSL13387.1"/>
    <property type="molecule type" value="Genomic_DNA"/>
</dbReference>
<evidence type="ECO:0000313" key="6">
    <source>
        <dbReference type="EMBL" id="PSL13387.1"/>
    </source>
</evidence>
<name>A0A2P8EV78_9GAMM</name>
<feature type="domain" description="Flavin reductase like" evidence="5">
    <location>
        <begin position="19"/>
        <end position="170"/>
    </location>
</feature>
<dbReference type="AlphaFoldDB" id="A0A2P8EV78"/>
<keyword evidence="3" id="KW-0288">FMN</keyword>
<keyword evidence="7" id="KW-1185">Reference proteome</keyword>
<comment type="caution">
    <text evidence="6">The sequence shown here is derived from an EMBL/GenBank/DDBJ whole genome shotgun (WGS) entry which is preliminary data.</text>
</comment>
<proteinExistence type="inferred from homology"/>
<organism evidence="6 7">
    <name type="scientific">Marinobacterium halophilum</name>
    <dbReference type="NCBI Taxonomy" id="267374"/>
    <lineage>
        <taxon>Bacteria</taxon>
        <taxon>Pseudomonadati</taxon>
        <taxon>Pseudomonadota</taxon>
        <taxon>Gammaproteobacteria</taxon>
        <taxon>Oceanospirillales</taxon>
        <taxon>Oceanospirillaceae</taxon>
        <taxon>Marinobacterium</taxon>
    </lineage>
</organism>
<evidence type="ECO:0000256" key="2">
    <source>
        <dbReference type="ARBA" id="ARBA00022630"/>
    </source>
</evidence>
<dbReference type="RefSeq" id="WP_106591956.1">
    <property type="nucleotide sequence ID" value="NZ_PYGI01000012.1"/>
</dbReference>
<evidence type="ECO:0000256" key="3">
    <source>
        <dbReference type="ARBA" id="ARBA00022643"/>
    </source>
</evidence>
<dbReference type="InterPro" id="IPR002563">
    <property type="entry name" value="Flavin_Rdtase-like_dom"/>
</dbReference>
<dbReference type="Pfam" id="PF01613">
    <property type="entry name" value="Flavin_Reduct"/>
    <property type="match status" value="1"/>
</dbReference>
<comment type="cofactor">
    <cofactor evidence="1">
        <name>FMN</name>
        <dbReference type="ChEBI" id="CHEBI:58210"/>
    </cofactor>
</comment>